<dbReference type="AlphaFoldDB" id="A0A9Q0R4F4"/>
<sequence length="135" mass="16108">MHMQNINWSIFIIFKRNIEKSRLIIKWKQTNPQLSFVLAYDGRWSSRRNAQEGTVSFICKEGPNSLIDKLILSMTQRKKTHEESPIRSHFFEGSQDFKLGSFILENIMKIMNSENHQVEELFDPNHWFKNFLTPF</sequence>
<evidence type="ECO:0000313" key="1">
    <source>
        <dbReference type="EMBL" id="KAJ5066942.1"/>
    </source>
</evidence>
<dbReference type="Proteomes" id="UP001149090">
    <property type="component" value="Unassembled WGS sequence"/>
</dbReference>
<keyword evidence="2" id="KW-1185">Reference proteome</keyword>
<accession>A0A9Q0R4F4</accession>
<evidence type="ECO:0000313" key="2">
    <source>
        <dbReference type="Proteomes" id="UP001149090"/>
    </source>
</evidence>
<dbReference type="EMBL" id="JAPDFW010000136">
    <property type="protein sequence ID" value="KAJ5066942.1"/>
    <property type="molecule type" value="Genomic_DNA"/>
</dbReference>
<reference evidence="1" key="1">
    <citation type="submission" date="2022-10" db="EMBL/GenBank/DDBJ databases">
        <title>Novel sulphate-reducing endosymbionts in the free-living metamonad Anaeramoeba.</title>
        <authorList>
            <person name="Jerlstrom-Hultqvist J."/>
            <person name="Cepicka I."/>
            <person name="Gallot-Lavallee L."/>
            <person name="Salas-Leiva D."/>
            <person name="Curtis B.A."/>
            <person name="Zahonova K."/>
            <person name="Pipaliya S."/>
            <person name="Dacks J."/>
            <person name="Roger A.J."/>
        </authorList>
    </citation>
    <scope>NUCLEOTIDE SEQUENCE</scope>
    <source>
        <strain evidence="1">BMAN</strain>
    </source>
</reference>
<comment type="caution">
    <text evidence="1">The sequence shown here is derived from an EMBL/GenBank/DDBJ whole genome shotgun (WGS) entry which is preliminary data.</text>
</comment>
<gene>
    <name evidence="1" type="ORF">M0811_03286</name>
</gene>
<protein>
    <submittedName>
        <fullName evidence="1">Uncharacterized protein</fullName>
    </submittedName>
</protein>
<organism evidence="1 2">
    <name type="scientific">Anaeramoeba ignava</name>
    <name type="common">Anaerobic marine amoeba</name>
    <dbReference type="NCBI Taxonomy" id="1746090"/>
    <lineage>
        <taxon>Eukaryota</taxon>
        <taxon>Metamonada</taxon>
        <taxon>Anaeramoebidae</taxon>
        <taxon>Anaeramoeba</taxon>
    </lineage>
</organism>
<proteinExistence type="predicted"/>
<name>A0A9Q0R4F4_ANAIG</name>